<keyword evidence="7" id="KW-0012">Acyltransferase</keyword>
<dbReference type="GO" id="GO:0006633">
    <property type="term" value="P:fatty acid biosynthetic process"/>
    <property type="evidence" value="ECO:0007669"/>
    <property type="project" value="InterPro"/>
</dbReference>
<evidence type="ECO:0000256" key="5">
    <source>
        <dbReference type="ARBA" id="ARBA00023194"/>
    </source>
</evidence>
<dbReference type="FunFam" id="1.10.1200.10:FF:000005">
    <property type="entry name" value="Nonribosomal peptide synthetase 1"/>
    <property type="match status" value="1"/>
</dbReference>
<evidence type="ECO:0000259" key="10">
    <source>
        <dbReference type="PROSITE" id="PS52004"/>
    </source>
</evidence>
<dbReference type="SUPFAM" id="SSF51735">
    <property type="entry name" value="NAD(P)-binding Rossmann-fold domains"/>
    <property type="match status" value="2"/>
</dbReference>
<dbReference type="InterPro" id="IPR020841">
    <property type="entry name" value="PKS_Beta-ketoAc_synthase_dom"/>
</dbReference>
<keyword evidence="5" id="KW-0045">Antibiotic biosynthesis</keyword>
<dbReference type="Gene3D" id="3.30.70.250">
    <property type="entry name" value="Malonyl-CoA ACP transacylase, ACP-binding"/>
    <property type="match status" value="1"/>
</dbReference>
<dbReference type="SUPFAM" id="SSF52151">
    <property type="entry name" value="FabD/lysophospholipase-like"/>
    <property type="match status" value="1"/>
</dbReference>
<dbReference type="Gene3D" id="1.10.1200.10">
    <property type="entry name" value="ACP-like"/>
    <property type="match status" value="2"/>
</dbReference>
<name>A0A941FDM9_9ACTN</name>
<feature type="domain" description="Carrier" evidence="9">
    <location>
        <begin position="1543"/>
        <end position="1618"/>
    </location>
</feature>
<dbReference type="InterPro" id="IPR009081">
    <property type="entry name" value="PP-bd_ACP"/>
</dbReference>
<keyword evidence="3" id="KW-0597">Phosphoprotein</keyword>
<dbReference type="InterPro" id="IPR013968">
    <property type="entry name" value="PKS_KR"/>
</dbReference>
<dbReference type="Gene3D" id="3.40.50.720">
    <property type="entry name" value="NAD(P)-binding Rossmann-like Domain"/>
    <property type="match status" value="1"/>
</dbReference>
<evidence type="ECO:0000313" key="11">
    <source>
        <dbReference type="EMBL" id="MBR8641366.1"/>
    </source>
</evidence>
<feature type="domain" description="Ketosynthase family 3 (KS3)" evidence="10">
    <location>
        <begin position="107"/>
        <end position="536"/>
    </location>
</feature>
<dbReference type="InterPro" id="IPR001227">
    <property type="entry name" value="Ac_transferase_dom_sf"/>
</dbReference>
<dbReference type="SMART" id="SM00825">
    <property type="entry name" value="PKS_KS"/>
    <property type="match status" value="1"/>
</dbReference>
<dbReference type="CDD" id="cd08953">
    <property type="entry name" value="KR_2_SDR_x"/>
    <property type="match status" value="1"/>
</dbReference>
<dbReference type="GO" id="GO:0033068">
    <property type="term" value="P:macrolide biosynthetic process"/>
    <property type="evidence" value="ECO:0007669"/>
    <property type="project" value="UniProtKB-ARBA"/>
</dbReference>
<dbReference type="SMART" id="SM00822">
    <property type="entry name" value="PKS_KR"/>
    <property type="match status" value="1"/>
</dbReference>
<dbReference type="InterPro" id="IPR016036">
    <property type="entry name" value="Malonyl_transacylase_ACP-bd"/>
</dbReference>
<dbReference type="Pfam" id="PF22621">
    <property type="entry name" value="CurL-like_PKS_C"/>
    <property type="match status" value="1"/>
</dbReference>
<dbReference type="SMART" id="SM00823">
    <property type="entry name" value="PKS_PP"/>
    <property type="match status" value="2"/>
</dbReference>
<dbReference type="PROSITE" id="PS52004">
    <property type="entry name" value="KS3_2"/>
    <property type="match status" value="1"/>
</dbReference>
<evidence type="ECO:0000256" key="7">
    <source>
        <dbReference type="ARBA" id="ARBA00023315"/>
    </source>
</evidence>
<dbReference type="CDD" id="cd00833">
    <property type="entry name" value="PKS"/>
    <property type="match status" value="1"/>
</dbReference>
<dbReference type="GO" id="GO:0004315">
    <property type="term" value="F:3-oxoacyl-[acyl-carrier-protein] synthase activity"/>
    <property type="evidence" value="ECO:0007669"/>
    <property type="project" value="InterPro"/>
</dbReference>
<dbReference type="Pfam" id="PF08659">
    <property type="entry name" value="KR"/>
    <property type="match status" value="1"/>
</dbReference>
<dbReference type="PANTHER" id="PTHR43775">
    <property type="entry name" value="FATTY ACID SYNTHASE"/>
    <property type="match status" value="1"/>
</dbReference>
<dbReference type="InterPro" id="IPR049490">
    <property type="entry name" value="C883_1060-like_KR_N"/>
</dbReference>
<dbReference type="InterPro" id="IPR016039">
    <property type="entry name" value="Thiolase-like"/>
</dbReference>
<dbReference type="InterPro" id="IPR014043">
    <property type="entry name" value="Acyl_transferase_dom"/>
</dbReference>
<evidence type="ECO:0000256" key="3">
    <source>
        <dbReference type="ARBA" id="ARBA00022553"/>
    </source>
</evidence>
<evidence type="ECO:0000259" key="9">
    <source>
        <dbReference type="PROSITE" id="PS50075"/>
    </source>
</evidence>
<comment type="caution">
    <text evidence="11">The sequence shown here is derived from an EMBL/GenBank/DDBJ whole genome shotgun (WGS) entry which is preliminary data.</text>
</comment>
<evidence type="ECO:0000256" key="6">
    <source>
        <dbReference type="ARBA" id="ARBA00023268"/>
    </source>
</evidence>
<keyword evidence="4" id="KW-0808">Transferase</keyword>
<dbReference type="Pfam" id="PF00550">
    <property type="entry name" value="PP-binding"/>
    <property type="match status" value="2"/>
</dbReference>
<dbReference type="Pfam" id="PF00698">
    <property type="entry name" value="Acyl_transf_1"/>
    <property type="match status" value="1"/>
</dbReference>
<dbReference type="PROSITE" id="PS00606">
    <property type="entry name" value="KS3_1"/>
    <property type="match status" value="1"/>
</dbReference>
<feature type="region of interest" description="Disordered" evidence="8">
    <location>
        <begin position="1617"/>
        <end position="1637"/>
    </location>
</feature>
<evidence type="ECO:0000256" key="8">
    <source>
        <dbReference type="SAM" id="MobiDB-lite"/>
    </source>
</evidence>
<dbReference type="Proteomes" id="UP000682308">
    <property type="component" value="Unassembled WGS sequence"/>
</dbReference>
<protein>
    <submittedName>
        <fullName evidence="11">SDR family NAD(P)-dependent oxidoreductase</fullName>
    </submittedName>
</protein>
<dbReference type="InterPro" id="IPR018201">
    <property type="entry name" value="Ketoacyl_synth_AS"/>
</dbReference>
<dbReference type="InterPro" id="IPR014031">
    <property type="entry name" value="Ketoacyl_synth_C"/>
</dbReference>
<dbReference type="Pfam" id="PF21394">
    <property type="entry name" value="Beta-ketacyl_N"/>
    <property type="match status" value="1"/>
</dbReference>
<organism evidence="11 12">
    <name type="scientific">Streptomyces tuirus</name>
    <dbReference type="NCBI Taxonomy" id="68278"/>
    <lineage>
        <taxon>Bacteria</taxon>
        <taxon>Bacillati</taxon>
        <taxon>Actinomycetota</taxon>
        <taxon>Actinomycetes</taxon>
        <taxon>Kitasatosporales</taxon>
        <taxon>Streptomycetaceae</taxon>
        <taxon>Streptomyces</taxon>
    </lineage>
</organism>
<dbReference type="SUPFAM" id="SSF47336">
    <property type="entry name" value="ACP-like"/>
    <property type="match status" value="2"/>
</dbReference>
<dbReference type="SUPFAM" id="SSF53901">
    <property type="entry name" value="Thiolase-like"/>
    <property type="match status" value="1"/>
</dbReference>
<dbReference type="FunFam" id="3.40.47.10:FF:000019">
    <property type="entry name" value="Polyketide synthase type I"/>
    <property type="match status" value="1"/>
</dbReference>
<evidence type="ECO:0000256" key="4">
    <source>
        <dbReference type="ARBA" id="ARBA00022679"/>
    </source>
</evidence>
<dbReference type="Pfam" id="PF00109">
    <property type="entry name" value="ketoacyl-synt"/>
    <property type="match status" value="1"/>
</dbReference>
<dbReference type="SUPFAM" id="SSF55048">
    <property type="entry name" value="Probable ACP-binding domain of malonyl-CoA ACP transacylase"/>
    <property type="match status" value="1"/>
</dbReference>
<dbReference type="InterPro" id="IPR057326">
    <property type="entry name" value="KR_dom"/>
</dbReference>
<dbReference type="PROSITE" id="PS50075">
    <property type="entry name" value="CARRIER"/>
    <property type="match status" value="2"/>
</dbReference>
<dbReference type="GO" id="GO:0031177">
    <property type="term" value="F:phosphopantetheine binding"/>
    <property type="evidence" value="ECO:0007669"/>
    <property type="project" value="InterPro"/>
</dbReference>
<dbReference type="GO" id="GO:0004312">
    <property type="term" value="F:fatty acid synthase activity"/>
    <property type="evidence" value="ECO:0007669"/>
    <property type="project" value="TreeGrafter"/>
</dbReference>
<dbReference type="EMBL" id="JAGTPG010000002">
    <property type="protein sequence ID" value="MBR8641366.1"/>
    <property type="molecule type" value="Genomic_DNA"/>
</dbReference>
<dbReference type="InterPro" id="IPR050091">
    <property type="entry name" value="PKS_NRPS_Biosynth_Enz"/>
</dbReference>
<accession>A0A941FDM9</accession>
<feature type="compositionally biased region" description="Basic residues" evidence="8">
    <location>
        <begin position="1626"/>
        <end position="1637"/>
    </location>
</feature>
<proteinExistence type="predicted"/>
<feature type="domain" description="Carrier" evidence="9">
    <location>
        <begin position="12"/>
        <end position="89"/>
    </location>
</feature>
<evidence type="ECO:0000256" key="2">
    <source>
        <dbReference type="ARBA" id="ARBA00022450"/>
    </source>
</evidence>
<dbReference type="PANTHER" id="PTHR43775:SF51">
    <property type="entry name" value="INACTIVE PHENOLPHTHIOCEROL SYNTHESIS POLYKETIDE SYNTHASE TYPE I PKS1-RELATED"/>
    <property type="match status" value="1"/>
</dbReference>
<keyword evidence="2" id="KW-0596">Phosphopantetheine</keyword>
<gene>
    <name evidence="11" type="ORF">KEF29_23705</name>
</gene>
<dbReference type="Gene3D" id="3.30.70.3290">
    <property type="match status" value="1"/>
</dbReference>
<dbReference type="Gene3D" id="3.40.366.10">
    <property type="entry name" value="Malonyl-Coenzyme A Acyl Carrier Protein, domain 2"/>
    <property type="match status" value="1"/>
</dbReference>
<dbReference type="InterPro" id="IPR014030">
    <property type="entry name" value="Ketoacyl_synth_N"/>
</dbReference>
<reference evidence="11 12" key="1">
    <citation type="submission" date="2021-04" db="EMBL/GenBank/DDBJ databases">
        <title>Characterization of the biosynthetic gene cluster of new lipopeptides with antitumor activity in the genome of the marine Streptomyces PHM034.</title>
        <authorList>
            <person name="Ceniceros A."/>
            <person name="Canedo L."/>
            <person name="Mendez C."/>
            <person name="Olano C."/>
            <person name="Schleissner C."/>
            <person name="Cuevas C."/>
            <person name="De La Calle F."/>
            <person name="Salas J.A."/>
        </authorList>
    </citation>
    <scope>NUCLEOTIDE SEQUENCE [LARGE SCALE GENOMIC DNA]</scope>
    <source>
        <strain evidence="11 12">PHM034</strain>
    </source>
</reference>
<dbReference type="InterPro" id="IPR020806">
    <property type="entry name" value="PKS_PP-bd"/>
</dbReference>
<sequence length="1637" mass="173622">MAHDRKPGGPTADPQDISDWLVGRVAEVSGMDVQDIDTGTPFDIYGVNSTEAVSISGELADRFGARLAPTALYDHPTIDALVGHLAPDAPMEADVSQPISPAVPDDQDPVCIVGMACRFPGGSNSPEEFWKNLSVGFDASADVPAERWDAQALYDDDPDAPGATYTTKGAFVDDLAGFDAAFFGISPREALRMDPQQRMLLEVAWQALENAGTAPDRLRGSNTGVFIGMMPGNQYASLQQDRSGPSVLDDPYLGLGISSSVVAGRLSYLLDLRGPSLLLDTACSSSLVALHLAARSLRQGESDLALVGGVSAILHPDTYRQACKMRMLARDGRCKTFDAAADGFLIGEGCGVVVLERLSDARAHGHRVLAVIRGSAVNQDGTSNGLTAPNGAAQTAVIRQALANAEMTPDQVDFVEAHGSGTLLGDSIEMSSLHEVFGSERSTDRPLMVGAVKTNVGHLTGAAGMAGLMKSVLALNHGQIPPNLHHTERNPTIDWSRCPTLLPDQLTDWPSAERSRVAGVSSFGWSGTNSHVILEQPQEPEPTSERAGWQVLPLSASTPAALGQRVEELASFLARNPHLNIDDVAATLRDGRSVLSHRTAIVADSTEGATTALAQSLEKGAAPLVPTGQPGRIALLLPGTGEMRVGTGRELYETREAFRAAFDECAEAAYDLLGLDLREVIYPSASDEHAVTAGTFGPGAQPAVGDSPLHARLDVGHAAVFAVDYACARLWEDHGVSPSALIGYSLGEYIAACLAGVFSLADALRLVVRRAQLVAEAPPGAMTTVAAHPDRVAPLLGDEVVIAATNGPLTSVISGPEEAVEVVEERLRGARIAFMRIPTTRAMHSPVLTPQAAQLEALVASMERRAPRIPYVSNVTGTWITAEQACDPAYWSRHLCGTVRFAEGVERLAAGDADILLEAGPGQLASFATQILTAGGAAQGVTAVPTLPGSADRRTCGELVASALARLWVLGAPVDLAPERPSGRIVTLPGYPFEHQHLWPALQKEQTPHVATPARPAGPGVYEPVWEQAPAEEGGTPAGPFLVYADGTGIGQRLVEKLAAVGPTVTVTTGAEYARTGPTSFAIRPGERGDQQRLFADLPEHLRPRTVVHLWSVTGAPSAPNLDQLQRLGFHSLIDCVTSLAPLAPQGIRMLVVTDGAHAVDAADTVHTGKATIAGPRLTIPQEYPGWSCRTIDLPVHRDTADEGIDVLSDRLMAELRWRGGESELALRSGVRRVRRFRPAPMRTRSVTPLRDHGTYLITGGLGQIGLAIAEHLVNQAQDVRLVLIGRHGLPSRETWNERLRTAPDSSESVRIRGVLALEDRGAEVLVQAADVADTTSLRTLLDAIHRRFGAVHGVVHAAGLTSADVFATMATVSPAQVEAHFAAKVHGTLALREALAAEPLDFCLLMSSVSSVLGGLGFAAYAAANAFLDSFAEQNDAEPSGRWQSINWDTWRSTVDGPAAPGLGDSLMRYSFTSDDALRVLDGVLGGAPRLAVVQGDLDERLRTWVGGEDPFGQPPRPDVDAHSSPAQDLFARHGSAQNAVPAGNDHERQLAALWREALGHAEVGTHDNFFELGGNSLIGMQLMNSVSKRFGIALPAVALFEAPSISAMAAYIRERQEPEVPTPRRLRSRRSPPCP</sequence>
<dbReference type="SMART" id="SM01294">
    <property type="entry name" value="PKS_PP_betabranch"/>
    <property type="match status" value="2"/>
</dbReference>
<comment type="cofactor">
    <cofactor evidence="1">
        <name>pantetheine 4'-phosphate</name>
        <dbReference type="ChEBI" id="CHEBI:47942"/>
    </cofactor>
</comment>
<evidence type="ECO:0000256" key="1">
    <source>
        <dbReference type="ARBA" id="ARBA00001957"/>
    </source>
</evidence>
<keyword evidence="12" id="KW-1185">Reference proteome</keyword>
<keyword evidence="6" id="KW-0511">Multifunctional enzyme</keyword>
<dbReference type="Gene3D" id="3.40.47.10">
    <property type="match status" value="1"/>
</dbReference>
<dbReference type="SMART" id="SM00827">
    <property type="entry name" value="PKS_AT"/>
    <property type="match status" value="1"/>
</dbReference>
<dbReference type="Pfam" id="PF02801">
    <property type="entry name" value="Ketoacyl-synt_C"/>
    <property type="match status" value="1"/>
</dbReference>
<dbReference type="InterPro" id="IPR016035">
    <property type="entry name" value="Acyl_Trfase/lysoPLipase"/>
</dbReference>
<evidence type="ECO:0000313" key="12">
    <source>
        <dbReference type="Proteomes" id="UP000682308"/>
    </source>
</evidence>
<dbReference type="InterPro" id="IPR036736">
    <property type="entry name" value="ACP-like_sf"/>
</dbReference>
<dbReference type="InterPro" id="IPR036291">
    <property type="entry name" value="NAD(P)-bd_dom_sf"/>
</dbReference>